<keyword evidence="6 8" id="KW-0472">Membrane</keyword>
<proteinExistence type="inferred from homology"/>
<comment type="function">
    <text evidence="7">Aquaglyceroporin that may modulate the water content and osmolytes during anhydrobiosis.</text>
</comment>
<evidence type="ECO:0000256" key="3">
    <source>
        <dbReference type="ARBA" id="ARBA00022448"/>
    </source>
</evidence>
<evidence type="ECO:0000256" key="8">
    <source>
        <dbReference type="SAM" id="Phobius"/>
    </source>
</evidence>
<feature type="non-terminal residue" evidence="9">
    <location>
        <position position="1"/>
    </location>
</feature>
<dbReference type="PANTHER" id="PTHR43829:SF9">
    <property type="entry name" value="AQUAPORIN-9"/>
    <property type="match status" value="1"/>
</dbReference>
<dbReference type="InterPro" id="IPR000425">
    <property type="entry name" value="MIP"/>
</dbReference>
<reference evidence="9 10" key="1">
    <citation type="journal article" date="2018" name="Gigascience">
        <title>Genomes of trombidid mites reveal novel predicted allergens and laterally-transferred genes associated with secondary metabolism.</title>
        <authorList>
            <person name="Dong X."/>
            <person name="Chaisiri K."/>
            <person name="Xia D."/>
            <person name="Armstrong S.D."/>
            <person name="Fang Y."/>
            <person name="Donnelly M.J."/>
            <person name="Kadowaki T."/>
            <person name="McGarry J.W."/>
            <person name="Darby A.C."/>
            <person name="Makepeace B.L."/>
        </authorList>
    </citation>
    <scope>NUCLEOTIDE SEQUENCE [LARGE SCALE GENOMIC DNA]</scope>
    <source>
        <strain evidence="9">UoL-UT</strain>
    </source>
</reference>
<gene>
    <name evidence="9" type="ORF">B4U80_06915</name>
</gene>
<name>A0A443RT28_9ACAR</name>
<dbReference type="EMBL" id="NCKV01041561">
    <property type="protein sequence ID" value="RWS18319.1"/>
    <property type="molecule type" value="Genomic_DNA"/>
</dbReference>
<keyword evidence="4 8" id="KW-0812">Transmembrane</keyword>
<comment type="subcellular location">
    <subcellularLocation>
        <location evidence="1">Membrane</location>
        <topology evidence="1">Multi-pass membrane protein</topology>
    </subcellularLocation>
</comment>
<dbReference type="InterPro" id="IPR050363">
    <property type="entry name" value="MIP/Aquaporin"/>
</dbReference>
<keyword evidence="10" id="KW-1185">Reference proteome</keyword>
<dbReference type="GO" id="GO:0015254">
    <property type="term" value="F:glycerol channel activity"/>
    <property type="evidence" value="ECO:0007669"/>
    <property type="project" value="TreeGrafter"/>
</dbReference>
<sequence>FPNTFGSELKVCGVNGTARIFVTIPNDKSSIGSCFIDPIVTSSIFVIICNAIVDPKNMEVNKEIISIVIGFTNLSLILFAFGFNCMAPLNPARDFAPRHFTCIAGWGKDVFAIRNYSYFWIPIVAPHCGAIIGSWLNVLLVEIHWDNDHKPI</sequence>
<dbReference type="OrthoDB" id="3222at2759"/>
<keyword evidence="3" id="KW-0813">Transport</keyword>
<keyword evidence="5 8" id="KW-1133">Transmembrane helix</keyword>
<evidence type="ECO:0000256" key="4">
    <source>
        <dbReference type="ARBA" id="ARBA00022692"/>
    </source>
</evidence>
<dbReference type="GO" id="GO:0015250">
    <property type="term" value="F:water channel activity"/>
    <property type="evidence" value="ECO:0007669"/>
    <property type="project" value="TreeGrafter"/>
</dbReference>
<comment type="caution">
    <text evidence="9">The sequence shown here is derived from an EMBL/GenBank/DDBJ whole genome shotgun (WGS) entry which is preliminary data.</text>
</comment>
<dbReference type="STRING" id="299467.A0A443RT28"/>
<evidence type="ECO:0000256" key="1">
    <source>
        <dbReference type="ARBA" id="ARBA00004141"/>
    </source>
</evidence>
<protein>
    <submittedName>
        <fullName evidence="9">Aquaporin-like protein</fullName>
    </submittedName>
</protein>
<dbReference type="VEuPathDB" id="VectorBase:LDEU013721"/>
<dbReference type="GO" id="GO:0016323">
    <property type="term" value="C:basolateral plasma membrane"/>
    <property type="evidence" value="ECO:0007669"/>
    <property type="project" value="TreeGrafter"/>
</dbReference>
<evidence type="ECO:0000256" key="5">
    <source>
        <dbReference type="ARBA" id="ARBA00022989"/>
    </source>
</evidence>
<dbReference type="PANTHER" id="PTHR43829">
    <property type="entry name" value="AQUAPORIN OR AQUAGLYCEROPORIN RELATED"/>
    <property type="match status" value="1"/>
</dbReference>
<dbReference type="SUPFAM" id="SSF81338">
    <property type="entry name" value="Aquaporin-like"/>
    <property type="match status" value="1"/>
</dbReference>
<dbReference type="Pfam" id="PF00230">
    <property type="entry name" value="MIP"/>
    <property type="match status" value="1"/>
</dbReference>
<evidence type="ECO:0000256" key="2">
    <source>
        <dbReference type="ARBA" id="ARBA00006175"/>
    </source>
</evidence>
<dbReference type="Gene3D" id="1.20.1080.10">
    <property type="entry name" value="Glycerol uptake facilitator protein"/>
    <property type="match status" value="1"/>
</dbReference>
<dbReference type="InterPro" id="IPR023271">
    <property type="entry name" value="Aquaporin-like"/>
</dbReference>
<comment type="similarity">
    <text evidence="2">Belongs to the MIP/aquaporin (TC 1.A.8) family.</text>
</comment>
<feature type="transmembrane region" description="Helical" evidence="8">
    <location>
        <begin position="35"/>
        <end position="53"/>
    </location>
</feature>
<organism evidence="9 10">
    <name type="scientific">Leptotrombidium deliense</name>
    <dbReference type="NCBI Taxonomy" id="299467"/>
    <lineage>
        <taxon>Eukaryota</taxon>
        <taxon>Metazoa</taxon>
        <taxon>Ecdysozoa</taxon>
        <taxon>Arthropoda</taxon>
        <taxon>Chelicerata</taxon>
        <taxon>Arachnida</taxon>
        <taxon>Acari</taxon>
        <taxon>Acariformes</taxon>
        <taxon>Trombidiformes</taxon>
        <taxon>Prostigmata</taxon>
        <taxon>Anystina</taxon>
        <taxon>Parasitengona</taxon>
        <taxon>Trombiculoidea</taxon>
        <taxon>Trombiculidae</taxon>
        <taxon>Leptotrombidium</taxon>
    </lineage>
</organism>
<accession>A0A443RT28</accession>
<evidence type="ECO:0000313" key="10">
    <source>
        <dbReference type="Proteomes" id="UP000288716"/>
    </source>
</evidence>
<evidence type="ECO:0000256" key="7">
    <source>
        <dbReference type="ARBA" id="ARBA00045280"/>
    </source>
</evidence>
<feature type="transmembrane region" description="Helical" evidence="8">
    <location>
        <begin position="118"/>
        <end position="140"/>
    </location>
</feature>
<evidence type="ECO:0000256" key="6">
    <source>
        <dbReference type="ARBA" id="ARBA00023136"/>
    </source>
</evidence>
<dbReference type="Proteomes" id="UP000288716">
    <property type="component" value="Unassembled WGS sequence"/>
</dbReference>
<dbReference type="AlphaFoldDB" id="A0A443RT28"/>
<evidence type="ECO:0000313" key="9">
    <source>
        <dbReference type="EMBL" id="RWS18319.1"/>
    </source>
</evidence>
<feature type="transmembrane region" description="Helical" evidence="8">
    <location>
        <begin position="65"/>
        <end position="83"/>
    </location>
</feature>